<dbReference type="EMBL" id="FMZM01000005">
    <property type="protein sequence ID" value="SDC98580.1"/>
    <property type="molecule type" value="Genomic_DNA"/>
</dbReference>
<evidence type="ECO:0000313" key="1">
    <source>
        <dbReference type="EMBL" id="SDC98580.1"/>
    </source>
</evidence>
<proteinExistence type="predicted"/>
<dbReference type="AlphaFoldDB" id="A0A1G6R1N6"/>
<accession>A0A1G6R1N6</accession>
<dbReference type="InterPro" id="IPR025447">
    <property type="entry name" value="DUF4192"/>
</dbReference>
<evidence type="ECO:0000313" key="2">
    <source>
        <dbReference type="Proteomes" id="UP000199034"/>
    </source>
</evidence>
<dbReference type="Proteomes" id="UP000199034">
    <property type="component" value="Unassembled WGS sequence"/>
</dbReference>
<protein>
    <recommendedName>
        <fullName evidence="3">DUF4192 domain-containing protein</fullName>
    </recommendedName>
</protein>
<sequence length="318" mass="33975">MTTPTPTRLTARTSEDLLAMVPVVLGFQPADSVALLTFGAARPFHPRIDLPASPTEDADIVQALLEPARHHEVARVAVVVYAAPSRATTVHRLGGPLVRAFQRAGIDVVDALWADGERWHPLLGRREGVPEEGVPYDVSSHRFTAQAVLDGRALLASRGELERVLDPDPDGTALIASRLARPVRATGSAVAAAVARHLDAGRLPDGVLAAVLLGIRNPAVRDAAWVPVRRAVARDHVRLWTDAVRRAPAEVRGGAAAVLAMVAWISGDGALAWCAIDRCQQVDPDNSLARLVAEALQRAVPPDTLDELQEAGAVDPWW</sequence>
<dbReference type="STRING" id="1045774.SAMN05421872_105118"/>
<name>A0A1G6R1N6_9ACTN</name>
<dbReference type="Pfam" id="PF13830">
    <property type="entry name" value="DUF4192"/>
    <property type="match status" value="1"/>
</dbReference>
<dbReference type="RefSeq" id="WP_090854854.1">
    <property type="nucleotide sequence ID" value="NZ_FMZM01000005.1"/>
</dbReference>
<gene>
    <name evidence="1" type="ORF">SAMN05421872_105118</name>
</gene>
<reference evidence="2" key="1">
    <citation type="submission" date="2016-10" db="EMBL/GenBank/DDBJ databases">
        <authorList>
            <person name="Varghese N."/>
            <person name="Submissions S."/>
        </authorList>
    </citation>
    <scope>NUCLEOTIDE SEQUENCE [LARGE SCALE GENOMIC DNA]</scope>
    <source>
        <strain evidence="2">CGMCC 4.6858</strain>
    </source>
</reference>
<dbReference type="OrthoDB" id="3264463at2"/>
<organism evidence="1 2">
    <name type="scientific">Nocardioides lianchengensis</name>
    <dbReference type="NCBI Taxonomy" id="1045774"/>
    <lineage>
        <taxon>Bacteria</taxon>
        <taxon>Bacillati</taxon>
        <taxon>Actinomycetota</taxon>
        <taxon>Actinomycetes</taxon>
        <taxon>Propionibacteriales</taxon>
        <taxon>Nocardioidaceae</taxon>
        <taxon>Nocardioides</taxon>
    </lineage>
</organism>
<keyword evidence="2" id="KW-1185">Reference proteome</keyword>
<evidence type="ECO:0008006" key="3">
    <source>
        <dbReference type="Google" id="ProtNLM"/>
    </source>
</evidence>